<accession>A0AAF1B9N0</accession>
<gene>
    <name evidence="1" type="ORF">DCAR_0830874</name>
</gene>
<reference evidence="1" key="2">
    <citation type="submission" date="2022-03" db="EMBL/GenBank/DDBJ databases">
        <title>Draft title - Genomic analysis of global carrot germplasm unveils the trajectory of domestication and the origin of high carotenoid orange carrot.</title>
        <authorList>
            <person name="Iorizzo M."/>
            <person name="Ellison S."/>
            <person name="Senalik D."/>
            <person name="Macko-Podgorni A."/>
            <person name="Grzebelus D."/>
            <person name="Bostan H."/>
            <person name="Rolling W."/>
            <person name="Curaba J."/>
            <person name="Simon P."/>
        </authorList>
    </citation>
    <scope>NUCLEOTIDE SEQUENCE</scope>
    <source>
        <tissue evidence="1">Leaf</tissue>
    </source>
</reference>
<organism evidence="1 2">
    <name type="scientific">Daucus carota subsp. sativus</name>
    <name type="common">Carrot</name>
    <dbReference type="NCBI Taxonomy" id="79200"/>
    <lineage>
        <taxon>Eukaryota</taxon>
        <taxon>Viridiplantae</taxon>
        <taxon>Streptophyta</taxon>
        <taxon>Embryophyta</taxon>
        <taxon>Tracheophyta</taxon>
        <taxon>Spermatophyta</taxon>
        <taxon>Magnoliopsida</taxon>
        <taxon>eudicotyledons</taxon>
        <taxon>Gunneridae</taxon>
        <taxon>Pentapetalae</taxon>
        <taxon>asterids</taxon>
        <taxon>campanulids</taxon>
        <taxon>Apiales</taxon>
        <taxon>Apiaceae</taxon>
        <taxon>Apioideae</taxon>
        <taxon>Scandiceae</taxon>
        <taxon>Daucinae</taxon>
        <taxon>Daucus</taxon>
        <taxon>Daucus sect. Daucus</taxon>
    </lineage>
</organism>
<dbReference type="Proteomes" id="UP000077755">
    <property type="component" value="Chromosome 8"/>
</dbReference>
<evidence type="ECO:0000313" key="1">
    <source>
        <dbReference type="EMBL" id="WOH11390.1"/>
    </source>
</evidence>
<evidence type="ECO:0000313" key="2">
    <source>
        <dbReference type="Proteomes" id="UP000077755"/>
    </source>
</evidence>
<sequence length="209" mass="24015">MTGFGSILNFRLQKYPKYMSYNIVNNFDSDSCSIVVDGETLKISQNDVHCVLGFPLGPKSIPFVNSEPLAKEWRRQYSGSEDSSRVVVKDVLAAVRDSTIVDINFKKNFISLMICFLVQAPSNSYIRLKLLGLCCELDRCFEYNWCEFVVNCLKKSNKVWRRNTGTKFYTGSLPFLLLTSYAMDYHSQKHVNKQLVRFPKLSVMKEVSL</sequence>
<keyword evidence="2" id="KW-1185">Reference proteome</keyword>
<protein>
    <submittedName>
        <fullName evidence="1">Uncharacterized protein</fullName>
    </submittedName>
</protein>
<dbReference type="EMBL" id="CP093350">
    <property type="protein sequence ID" value="WOH11390.1"/>
    <property type="molecule type" value="Genomic_DNA"/>
</dbReference>
<dbReference type="AlphaFoldDB" id="A0AAF1B9N0"/>
<name>A0AAF1B9N0_DAUCS</name>
<dbReference type="PANTHER" id="PTHR34835">
    <property type="entry name" value="OS07G0283600 PROTEIN-RELATED"/>
    <property type="match status" value="1"/>
</dbReference>
<dbReference type="PANTHER" id="PTHR34835:SF90">
    <property type="entry name" value="AMINOTRANSFERASE-LIKE PLANT MOBILE DOMAIN-CONTAINING PROTEIN"/>
    <property type="match status" value="1"/>
</dbReference>
<reference evidence="1" key="1">
    <citation type="journal article" date="2016" name="Nat. Genet.">
        <title>A high-quality carrot genome assembly provides new insights into carotenoid accumulation and asterid genome evolution.</title>
        <authorList>
            <person name="Iorizzo M."/>
            <person name="Ellison S."/>
            <person name="Senalik D."/>
            <person name="Zeng P."/>
            <person name="Satapoomin P."/>
            <person name="Huang J."/>
            <person name="Bowman M."/>
            <person name="Iovene M."/>
            <person name="Sanseverino W."/>
            <person name="Cavagnaro P."/>
            <person name="Yildiz M."/>
            <person name="Macko-Podgorni A."/>
            <person name="Moranska E."/>
            <person name="Grzebelus E."/>
            <person name="Grzebelus D."/>
            <person name="Ashrafi H."/>
            <person name="Zheng Z."/>
            <person name="Cheng S."/>
            <person name="Spooner D."/>
            <person name="Van Deynze A."/>
            <person name="Simon P."/>
        </authorList>
    </citation>
    <scope>NUCLEOTIDE SEQUENCE</scope>
    <source>
        <tissue evidence="1">Leaf</tissue>
    </source>
</reference>
<proteinExistence type="predicted"/>